<gene>
    <name evidence="1" type="ORF">MHBO_003037</name>
</gene>
<dbReference type="EMBL" id="JBDODL010001431">
    <property type="protein sequence ID" value="MES1921511.1"/>
    <property type="molecule type" value="Genomic_DNA"/>
</dbReference>
<comment type="caution">
    <text evidence="1">The sequence shown here is derived from an EMBL/GenBank/DDBJ whole genome shotgun (WGS) entry which is preliminary data.</text>
</comment>
<sequence>MFYFPPVISKWIRSMKGYNIIFLRSHEVARKVLIFTKHNPKSFVGYSGLAIFALYLRSKHNLKKSDSMKDNEMFAHPKNRNLRDQWGHRLIETRPFFRRFLFVNNKKQTVN</sequence>
<evidence type="ECO:0000313" key="2">
    <source>
        <dbReference type="Proteomes" id="UP001439008"/>
    </source>
</evidence>
<keyword evidence="2" id="KW-1185">Reference proteome</keyword>
<organism evidence="1 2">
    <name type="scientific">Bonamia ostreae</name>
    <dbReference type="NCBI Taxonomy" id="126728"/>
    <lineage>
        <taxon>Eukaryota</taxon>
        <taxon>Sar</taxon>
        <taxon>Rhizaria</taxon>
        <taxon>Endomyxa</taxon>
        <taxon>Ascetosporea</taxon>
        <taxon>Haplosporida</taxon>
        <taxon>Bonamia</taxon>
    </lineage>
</organism>
<accession>A0ABV2APB6</accession>
<protein>
    <submittedName>
        <fullName evidence="1">Uncharacterized protein</fullName>
    </submittedName>
</protein>
<dbReference type="Proteomes" id="UP001439008">
    <property type="component" value="Unassembled WGS sequence"/>
</dbReference>
<reference evidence="1 2" key="1">
    <citation type="journal article" date="2024" name="BMC Biol.">
        <title>Comparative genomics of Ascetosporea gives new insight into the evolutionary basis for animal parasitism in Rhizaria.</title>
        <authorList>
            <person name="Hiltunen Thoren M."/>
            <person name="Onut-Brannstrom I."/>
            <person name="Alfjorden A."/>
            <person name="Peckova H."/>
            <person name="Swords F."/>
            <person name="Hooper C."/>
            <person name="Holzer A.S."/>
            <person name="Bass D."/>
            <person name="Burki F."/>
        </authorList>
    </citation>
    <scope>NUCLEOTIDE SEQUENCE [LARGE SCALE GENOMIC DNA]</scope>
    <source>
        <strain evidence="1">20-A016</strain>
    </source>
</reference>
<name>A0ABV2APB6_9EUKA</name>
<evidence type="ECO:0000313" key="1">
    <source>
        <dbReference type="EMBL" id="MES1921511.1"/>
    </source>
</evidence>
<proteinExistence type="predicted"/>